<dbReference type="GO" id="GO:0009279">
    <property type="term" value="C:cell outer membrane"/>
    <property type="evidence" value="ECO:0007669"/>
    <property type="project" value="UniProtKB-SubCell"/>
</dbReference>
<accession>A0A0C1EBY3</accession>
<dbReference type="Gene3D" id="2.40.160.90">
    <property type="match status" value="1"/>
</dbReference>
<keyword evidence="2" id="KW-0175">Coiled coil</keyword>
<comment type="caution">
    <text evidence="5">The sequence shown here is derived from an EMBL/GenBank/DDBJ whole genome shotgun (WGS) entry which is preliminary data.</text>
</comment>
<evidence type="ECO:0000256" key="3">
    <source>
        <dbReference type="SAM" id="MobiDB-lite"/>
    </source>
</evidence>
<name>A0A0C1EBY3_9NEIS</name>
<evidence type="ECO:0000256" key="2">
    <source>
        <dbReference type="SAM" id="Coils"/>
    </source>
</evidence>
<organism evidence="5 6">
    <name type="scientific">Morococcus cerebrosus</name>
    <dbReference type="NCBI Taxonomy" id="1056807"/>
    <lineage>
        <taxon>Bacteria</taxon>
        <taxon>Pseudomonadati</taxon>
        <taxon>Pseudomonadota</taxon>
        <taxon>Betaproteobacteria</taxon>
        <taxon>Neisseriales</taxon>
        <taxon>Neisseriaceae</taxon>
        <taxon>Morococcus</taxon>
    </lineage>
</organism>
<feature type="domain" description="Transferrin-binding protein B C-lobe/N-lobe beta-barrel" evidence="4">
    <location>
        <begin position="506"/>
        <end position="636"/>
    </location>
</feature>
<dbReference type="EMBL" id="JUFZ01000106">
    <property type="protein sequence ID" value="KIC06343.1"/>
    <property type="molecule type" value="Genomic_DNA"/>
</dbReference>
<dbReference type="InterPro" id="IPR001677">
    <property type="entry name" value="TbpB_B_D"/>
</dbReference>
<dbReference type="InterPro" id="IPR011250">
    <property type="entry name" value="OMP/PagP_B-barrel"/>
</dbReference>
<evidence type="ECO:0000259" key="4">
    <source>
        <dbReference type="Pfam" id="PF01298"/>
    </source>
</evidence>
<evidence type="ECO:0000256" key="1">
    <source>
        <dbReference type="ARBA" id="ARBA00004442"/>
    </source>
</evidence>
<dbReference type="PATRIC" id="fig|1056807.3.peg.2109"/>
<reference evidence="5 6" key="1">
    <citation type="submission" date="2014-12" db="EMBL/GenBank/DDBJ databases">
        <title>Genome sequence of Morococcus cerebrosus.</title>
        <authorList>
            <person name="Shin S.-K."/>
            <person name="Yi H."/>
        </authorList>
    </citation>
    <scope>NUCLEOTIDE SEQUENCE [LARGE SCALE GENOMIC DNA]</scope>
    <source>
        <strain evidence="5 6">CIP 81.93</strain>
    </source>
</reference>
<evidence type="ECO:0000313" key="5">
    <source>
        <dbReference type="EMBL" id="KIC06343.1"/>
    </source>
</evidence>
<dbReference type="Proteomes" id="UP000031390">
    <property type="component" value="Unassembled WGS sequence"/>
</dbReference>
<feature type="coiled-coil region" evidence="2">
    <location>
        <begin position="240"/>
        <end position="267"/>
    </location>
</feature>
<feature type="region of interest" description="Disordered" evidence="3">
    <location>
        <begin position="58"/>
        <end position="96"/>
    </location>
</feature>
<feature type="compositionally biased region" description="Low complexity" evidence="3">
    <location>
        <begin position="77"/>
        <end position="88"/>
    </location>
</feature>
<feature type="coiled-coil region" evidence="2">
    <location>
        <begin position="293"/>
        <end position="382"/>
    </location>
</feature>
<sequence length="637" mass="68359">MILDLCRLIKTHHFNQKKGDNMSAINTKIKTIILTAVSAAILSACGGGGGGDTAALSTGSTSTGGSGSPAKNGGTGNNNNANTGNANNDNSTAQTPALSNKADKLQELKDEAPLPALNLDTPLHTSFISSASAQQGNPNVQLRHSNENDKLFYTDNQTNNQNGLVSSLNFKNNDEVKLDAIVLYNKTEEGNATQVKFTTTDSIIAKAFSGGKTKSDVSGQTGQEPNNEFKVGQSTLDQKIVELYKKLENAKSALASAEQKLTNDTNAFANALQNKNQAERQASKAYNSMLEKLDTHSGEIESFEKAKKELEEAKANFKTTIEKTTGDSVEELENANKAVSAAQNELDKQISALTKKLNEEDLAKFEEAKSVWENEEKALQSANQNATLAKATRASSKNAKDAAEKAKDAAAEIYDSTRQIRQDLTRLAENHANQLAYLGKDQDGTVFDKQFDGIYVIRFVDGTQIVMHDPASAGWTYQTFAHYIDPKSGVIYGYQSLGDETKFTALPASGTATYNGLTTAYVVKNDQSRQLTANVKAIVDFGLKGVRFETANSQFHSLDANGRRVTVKGTDYDMKGTAKWENGNLFLGKVEAAAAGLKGNLSGKFFGASAAEIGGTYGLQKEDGSEHLIGGYGAKRQ</sequence>
<dbReference type="AlphaFoldDB" id="A0A0C1EBY3"/>
<comment type="subcellular location">
    <subcellularLocation>
        <location evidence="1">Cell outer membrane</location>
    </subcellularLocation>
</comment>
<protein>
    <submittedName>
        <fullName evidence="5">ABC transporter substrate-binding protein</fullName>
    </submittedName>
</protein>
<proteinExistence type="predicted"/>
<evidence type="ECO:0000313" key="6">
    <source>
        <dbReference type="Proteomes" id="UP000031390"/>
    </source>
</evidence>
<dbReference type="Pfam" id="PF01298">
    <property type="entry name" value="TbpB_B_D"/>
    <property type="match status" value="1"/>
</dbReference>
<gene>
    <name evidence="5" type="ORF">MCC93_22000</name>
</gene>
<dbReference type="SUPFAM" id="SSF56925">
    <property type="entry name" value="OMPA-like"/>
    <property type="match status" value="1"/>
</dbReference>